<dbReference type="AlphaFoldDB" id="A0AAV5MRD1"/>
<protein>
    <submittedName>
        <fullName evidence="1">Uncharacterized protein</fullName>
    </submittedName>
</protein>
<keyword evidence="2" id="KW-1185">Reference proteome</keyword>
<dbReference type="EMBL" id="BPVZ01000724">
    <property type="protein sequence ID" value="GKV52495.1"/>
    <property type="molecule type" value="Genomic_DNA"/>
</dbReference>
<organism evidence="1 2">
    <name type="scientific">Rubroshorea leprosula</name>
    <dbReference type="NCBI Taxonomy" id="152421"/>
    <lineage>
        <taxon>Eukaryota</taxon>
        <taxon>Viridiplantae</taxon>
        <taxon>Streptophyta</taxon>
        <taxon>Embryophyta</taxon>
        <taxon>Tracheophyta</taxon>
        <taxon>Spermatophyta</taxon>
        <taxon>Magnoliopsida</taxon>
        <taxon>eudicotyledons</taxon>
        <taxon>Gunneridae</taxon>
        <taxon>Pentapetalae</taxon>
        <taxon>rosids</taxon>
        <taxon>malvids</taxon>
        <taxon>Malvales</taxon>
        <taxon>Dipterocarpaceae</taxon>
        <taxon>Rubroshorea</taxon>
    </lineage>
</organism>
<accession>A0AAV5MRD1</accession>
<comment type="caution">
    <text evidence="1">The sequence shown here is derived from an EMBL/GenBank/DDBJ whole genome shotgun (WGS) entry which is preliminary data.</text>
</comment>
<dbReference type="Proteomes" id="UP001054252">
    <property type="component" value="Unassembled WGS sequence"/>
</dbReference>
<sequence>MQDYIKSLAAICATPCGWNSATTLQPSLQSHFLSFAATCVAPCGSLPSFHFVATCAAFFPFTASCAALTPQLEHSSFVLKLRIT</sequence>
<reference evidence="1 2" key="1">
    <citation type="journal article" date="2021" name="Commun. Biol.">
        <title>The genome of Shorea leprosula (Dipterocarpaceae) highlights the ecological relevance of drought in aseasonal tropical rainforests.</title>
        <authorList>
            <person name="Ng K.K.S."/>
            <person name="Kobayashi M.J."/>
            <person name="Fawcett J.A."/>
            <person name="Hatakeyama M."/>
            <person name="Paape T."/>
            <person name="Ng C.H."/>
            <person name="Ang C.C."/>
            <person name="Tnah L.H."/>
            <person name="Lee C.T."/>
            <person name="Nishiyama T."/>
            <person name="Sese J."/>
            <person name="O'Brien M.J."/>
            <person name="Copetti D."/>
            <person name="Mohd Noor M.I."/>
            <person name="Ong R.C."/>
            <person name="Putra M."/>
            <person name="Sireger I.Z."/>
            <person name="Indrioko S."/>
            <person name="Kosugi Y."/>
            <person name="Izuno A."/>
            <person name="Isagi Y."/>
            <person name="Lee S.L."/>
            <person name="Shimizu K.K."/>
        </authorList>
    </citation>
    <scope>NUCLEOTIDE SEQUENCE [LARGE SCALE GENOMIC DNA]</scope>
    <source>
        <strain evidence="1">214</strain>
    </source>
</reference>
<evidence type="ECO:0000313" key="1">
    <source>
        <dbReference type="EMBL" id="GKV52495.1"/>
    </source>
</evidence>
<proteinExistence type="predicted"/>
<evidence type="ECO:0000313" key="2">
    <source>
        <dbReference type="Proteomes" id="UP001054252"/>
    </source>
</evidence>
<gene>
    <name evidence="1" type="ORF">SLEP1_g59071</name>
</gene>
<name>A0AAV5MRD1_9ROSI</name>